<name>A0A7R8X748_9CRUS</name>
<reference evidence="2" key="1">
    <citation type="submission" date="2020-11" db="EMBL/GenBank/DDBJ databases">
        <authorList>
            <person name="Tran Van P."/>
        </authorList>
    </citation>
    <scope>NUCLEOTIDE SEQUENCE</scope>
</reference>
<evidence type="ECO:0000313" key="2">
    <source>
        <dbReference type="EMBL" id="CAD7241825.1"/>
    </source>
</evidence>
<proteinExistence type="predicted"/>
<dbReference type="OrthoDB" id="408631at2759"/>
<dbReference type="PANTHER" id="PTHR31996">
    <property type="entry name" value="COILED-COIL DOMAIN-CONTAINING PROTEIN 115"/>
    <property type="match status" value="1"/>
</dbReference>
<gene>
    <name evidence="2" type="ORF">DSTB1V02_LOCUS1803</name>
</gene>
<accession>A0A7R8X748</accession>
<dbReference type="Proteomes" id="UP000677054">
    <property type="component" value="Unassembled WGS sequence"/>
</dbReference>
<dbReference type="GO" id="GO:0051082">
    <property type="term" value="F:unfolded protein binding"/>
    <property type="evidence" value="ECO:0007669"/>
    <property type="project" value="TreeGrafter"/>
</dbReference>
<evidence type="ECO:0000313" key="3">
    <source>
        <dbReference type="Proteomes" id="UP000677054"/>
    </source>
</evidence>
<protein>
    <recommendedName>
        <fullName evidence="1">Vacuolar ATPase assembly protein VMA22</fullName>
    </recommendedName>
</protein>
<dbReference type="EMBL" id="LR899697">
    <property type="protein sequence ID" value="CAD7241825.1"/>
    <property type="molecule type" value="Genomic_DNA"/>
</dbReference>
<dbReference type="Gene3D" id="1.10.287.3240">
    <property type="match status" value="1"/>
</dbReference>
<keyword evidence="3" id="KW-1185">Reference proteome</keyword>
<dbReference type="InterPro" id="IPR040357">
    <property type="entry name" value="Vma22/CCDC115"/>
</dbReference>
<sequence length="202" mass="22800">MLWEMSASHIEESQDVTSQDLDEKLDLLSLQCLFLMNQVISMKVDIERRMKEGTGMLAKARYVMGGSSVSTLQIPSEEAGMTASTLSSFEESERMIGKSLRLKYYNFRVFPSAKVKDDTEDEVKDGIEQKLSNLQLDPRQSQASNPLRWFGVLVPNSLREAQKIFGGVLLLCAECSSIESELEAVIREIDILNQVKSNRQQK</sequence>
<dbReference type="GO" id="GO:0070072">
    <property type="term" value="P:vacuolar proton-transporting V-type ATPase complex assembly"/>
    <property type="evidence" value="ECO:0007669"/>
    <property type="project" value="InterPro"/>
</dbReference>
<dbReference type="Pfam" id="PF21730">
    <property type="entry name" value="Vma22_CCDC115"/>
    <property type="match status" value="1"/>
</dbReference>
<dbReference type="AlphaFoldDB" id="A0A7R8X748"/>
<dbReference type="EMBL" id="CAJPEV010000180">
    <property type="protein sequence ID" value="CAG0881926.1"/>
    <property type="molecule type" value="Genomic_DNA"/>
</dbReference>
<organism evidence="2">
    <name type="scientific">Darwinula stevensoni</name>
    <dbReference type="NCBI Taxonomy" id="69355"/>
    <lineage>
        <taxon>Eukaryota</taxon>
        <taxon>Metazoa</taxon>
        <taxon>Ecdysozoa</taxon>
        <taxon>Arthropoda</taxon>
        <taxon>Crustacea</taxon>
        <taxon>Oligostraca</taxon>
        <taxon>Ostracoda</taxon>
        <taxon>Podocopa</taxon>
        <taxon>Podocopida</taxon>
        <taxon>Darwinulocopina</taxon>
        <taxon>Darwinuloidea</taxon>
        <taxon>Darwinulidae</taxon>
        <taxon>Darwinula</taxon>
    </lineage>
</organism>
<evidence type="ECO:0000256" key="1">
    <source>
        <dbReference type="ARBA" id="ARBA00093634"/>
    </source>
</evidence>
<dbReference type="PANTHER" id="PTHR31996:SF2">
    <property type="entry name" value="COILED-COIL DOMAIN-CONTAINING PROTEIN 115"/>
    <property type="match status" value="1"/>
</dbReference>